<reference evidence="16" key="2">
    <citation type="submission" date="2025-09" db="UniProtKB">
        <authorList>
            <consortium name="Ensembl"/>
        </authorList>
    </citation>
    <scope>IDENTIFICATION</scope>
</reference>
<keyword evidence="10" id="KW-0564">Palmitate</keyword>
<protein>
    <recommendedName>
        <fullName evidence="15">RNase H type-1 domain-containing protein</fullName>
    </recommendedName>
</protein>
<evidence type="ECO:0000256" key="14">
    <source>
        <dbReference type="SAM" id="Phobius"/>
    </source>
</evidence>
<dbReference type="Gene3D" id="1.10.287.210">
    <property type="match status" value="1"/>
</dbReference>
<accession>A0A3Q2YKG0</accession>
<evidence type="ECO:0000256" key="6">
    <source>
        <dbReference type="ARBA" id="ARBA00022692"/>
    </source>
</evidence>
<dbReference type="GO" id="GO:0004523">
    <property type="term" value="F:RNA-DNA hybrid ribonuclease activity"/>
    <property type="evidence" value="ECO:0007669"/>
    <property type="project" value="InterPro"/>
</dbReference>
<keyword evidence="13" id="KW-0449">Lipoprotein</keyword>
<sequence>MSTKPRPDLTDVPLPIGEVVFVDGSAKKGEDGRNRVGYAVTTQTKVLFQGTLKPNYSAQAAELSALIQACKMFKEKDVTIWTDSQYCWGSVHVEWADYWFYLTSVPDPRKRDSWQTWDNYVTSISGDYYKNPTRNLQARNWVDKVKISKTRNSDETTITFVFSSMTALPNADSNECSWLVLWAWYNGGSHPNVPIKVCVVPPRPTKQGRPRGDSPPASVTILRDGRRTSVRGVTTHYRGETIETLLKEDTGVGINDNLFLERVVAVAKSLKKDCVVCMKPRAALQIVEAIPSECVLNMTQGLRGTAFCSAYSTHFPVVQADTKPMLFHPPTSGHFTCFKRDSCKQTKCTDHGSINSTLCNVTKIVSTSLTDFVRRSQLWWYCGGGTLYAKLSSYWSGTCVYVTGVQQTTSFVVNDDESTLNSTHRLKRDAGDNIPRPPITRNTPVYFDAIGQPRSIPDKDKLLNEVDAAFSQLPIIGSLFPVTTYKHTELINYLNHKVNTLTNFTEALFMHTASQLHATSLVALQNRQALDMILAERGGVCKMIETGDCCTFIPLHTLSNGSLTETLTLLRAYREKSQQIEGVKSNALLQWLQDTFGKWKGIAVTFASSIGCIFLFSCFCAACGIPLGRVCAAKVMNAIEIKVAAQLTVAMSEYQQVHTESDEDYFNTDFDEDLL</sequence>
<evidence type="ECO:0000256" key="11">
    <source>
        <dbReference type="ARBA" id="ARBA00023157"/>
    </source>
</evidence>
<dbReference type="Ensembl" id="ENSHCOT00000010572.1">
    <property type="protein sequence ID" value="ENSHCOP00000018706.1"/>
    <property type="gene ID" value="ENSHCOG00000003462.1"/>
</dbReference>
<evidence type="ECO:0000256" key="2">
    <source>
        <dbReference type="ARBA" id="ARBA00004531"/>
    </source>
</evidence>
<dbReference type="GeneTree" id="ENSGT00530000064449"/>
<dbReference type="Proteomes" id="UP000264820">
    <property type="component" value="Unplaced"/>
</dbReference>
<keyword evidence="12" id="KW-0325">Glycoprotein</keyword>
<keyword evidence="7" id="KW-1043">Host membrane</keyword>
<evidence type="ECO:0000313" key="16">
    <source>
        <dbReference type="Ensembl" id="ENSHCOP00000018706.1"/>
    </source>
</evidence>
<keyword evidence="11" id="KW-1015">Disulfide bond</keyword>
<name>A0A3Q2YKG0_HIPCM</name>
<keyword evidence="17" id="KW-1185">Reference proteome</keyword>
<dbReference type="STRING" id="109280.ENSHCOP00000018706"/>
<dbReference type="Pfam" id="PF00075">
    <property type="entry name" value="RNase_H"/>
    <property type="match status" value="1"/>
</dbReference>
<evidence type="ECO:0000256" key="3">
    <source>
        <dbReference type="ARBA" id="ARBA00004563"/>
    </source>
</evidence>
<dbReference type="SUPFAM" id="SSF53098">
    <property type="entry name" value="Ribonuclease H-like"/>
    <property type="match status" value="1"/>
</dbReference>
<dbReference type="GO" id="GO:0003676">
    <property type="term" value="F:nucleic acid binding"/>
    <property type="evidence" value="ECO:0007669"/>
    <property type="project" value="InterPro"/>
</dbReference>
<dbReference type="AlphaFoldDB" id="A0A3Q2YKG0"/>
<reference evidence="16" key="1">
    <citation type="submission" date="2025-08" db="UniProtKB">
        <authorList>
            <consortium name="Ensembl"/>
        </authorList>
    </citation>
    <scope>IDENTIFICATION</scope>
</reference>
<dbReference type="InterPro" id="IPR036397">
    <property type="entry name" value="RNaseH_sf"/>
</dbReference>
<evidence type="ECO:0000256" key="8">
    <source>
        <dbReference type="ARBA" id="ARBA00022989"/>
    </source>
</evidence>
<dbReference type="PANTHER" id="PTHR10424:SF81">
    <property type="entry name" value="ERVV2 PROTEIN"/>
    <property type="match status" value="1"/>
</dbReference>
<dbReference type="InterPro" id="IPR002156">
    <property type="entry name" value="RNaseH_domain"/>
</dbReference>
<dbReference type="Gene3D" id="3.30.420.10">
    <property type="entry name" value="Ribonuclease H-like superfamily/Ribonuclease H"/>
    <property type="match status" value="1"/>
</dbReference>
<keyword evidence="8 14" id="KW-1133">Transmembrane helix</keyword>
<evidence type="ECO:0000256" key="5">
    <source>
        <dbReference type="ARBA" id="ARBA00022581"/>
    </source>
</evidence>
<organism evidence="16 17">
    <name type="scientific">Hippocampus comes</name>
    <name type="common">Tiger tail seahorse</name>
    <dbReference type="NCBI Taxonomy" id="109280"/>
    <lineage>
        <taxon>Eukaryota</taxon>
        <taxon>Metazoa</taxon>
        <taxon>Chordata</taxon>
        <taxon>Craniata</taxon>
        <taxon>Vertebrata</taxon>
        <taxon>Euteleostomi</taxon>
        <taxon>Actinopterygii</taxon>
        <taxon>Neopterygii</taxon>
        <taxon>Teleostei</taxon>
        <taxon>Neoteleostei</taxon>
        <taxon>Acanthomorphata</taxon>
        <taxon>Syngnathiaria</taxon>
        <taxon>Syngnathiformes</taxon>
        <taxon>Syngnathoidei</taxon>
        <taxon>Syngnathidae</taxon>
        <taxon>Hippocampus</taxon>
    </lineage>
</organism>
<comment type="subcellular location">
    <subcellularLocation>
        <location evidence="1">Host cell membrane</location>
        <topology evidence="1">Single-pass type I membrane protein</topology>
    </subcellularLocation>
    <subcellularLocation>
        <location evidence="2">Host endomembrane system</location>
        <topology evidence="2">Peripheral membrane protein</topology>
    </subcellularLocation>
    <subcellularLocation>
        <location evidence="3">Virion membrane</location>
        <topology evidence="3">Single-pass type I membrane protein</topology>
    </subcellularLocation>
</comment>
<evidence type="ECO:0000256" key="12">
    <source>
        <dbReference type="ARBA" id="ARBA00023180"/>
    </source>
</evidence>
<keyword evidence="9 14" id="KW-0472">Membrane</keyword>
<dbReference type="Pfam" id="PF00429">
    <property type="entry name" value="TLV_coat"/>
    <property type="match status" value="1"/>
</dbReference>
<evidence type="ECO:0000256" key="7">
    <source>
        <dbReference type="ARBA" id="ARBA00022870"/>
    </source>
</evidence>
<evidence type="ECO:0000259" key="15">
    <source>
        <dbReference type="PROSITE" id="PS50879"/>
    </source>
</evidence>
<feature type="transmembrane region" description="Helical" evidence="14">
    <location>
        <begin position="602"/>
        <end position="627"/>
    </location>
</feature>
<keyword evidence="4" id="KW-1032">Host cell membrane</keyword>
<dbReference type="OMA" id="CSAYSTH"/>
<keyword evidence="5" id="KW-0945">Host-virus interaction</keyword>
<dbReference type="PANTHER" id="PTHR10424">
    <property type="entry name" value="VIRAL ENVELOPE PROTEIN"/>
    <property type="match status" value="1"/>
</dbReference>
<dbReference type="SUPFAM" id="SSF58069">
    <property type="entry name" value="Virus ectodomain"/>
    <property type="match status" value="1"/>
</dbReference>
<evidence type="ECO:0000256" key="1">
    <source>
        <dbReference type="ARBA" id="ARBA00004402"/>
    </source>
</evidence>
<dbReference type="InterPro" id="IPR018154">
    <property type="entry name" value="TLV/ENV_coat_polyprotein"/>
</dbReference>
<evidence type="ECO:0000313" key="17">
    <source>
        <dbReference type="Proteomes" id="UP000264820"/>
    </source>
</evidence>
<dbReference type="InterPro" id="IPR012337">
    <property type="entry name" value="RNaseH-like_sf"/>
</dbReference>
<evidence type="ECO:0000256" key="10">
    <source>
        <dbReference type="ARBA" id="ARBA00023139"/>
    </source>
</evidence>
<proteinExistence type="predicted"/>
<evidence type="ECO:0000256" key="9">
    <source>
        <dbReference type="ARBA" id="ARBA00023136"/>
    </source>
</evidence>
<evidence type="ECO:0000256" key="13">
    <source>
        <dbReference type="ARBA" id="ARBA00023288"/>
    </source>
</evidence>
<dbReference type="PROSITE" id="PS50879">
    <property type="entry name" value="RNASE_H_1"/>
    <property type="match status" value="1"/>
</dbReference>
<feature type="domain" description="RNase H type-1" evidence="15">
    <location>
        <begin position="14"/>
        <end position="151"/>
    </location>
</feature>
<keyword evidence="6 14" id="KW-0812">Transmembrane</keyword>
<evidence type="ECO:0000256" key="4">
    <source>
        <dbReference type="ARBA" id="ARBA00022511"/>
    </source>
</evidence>